<keyword evidence="7" id="KW-0460">Magnesium</keyword>
<dbReference type="SUPFAM" id="SSF81891">
    <property type="entry name" value="Poly A polymerase C-terminal region-like"/>
    <property type="match status" value="1"/>
</dbReference>
<dbReference type="PANTHER" id="PTHR46173:SF1">
    <property type="entry name" value="CCA TRNA NUCLEOTIDYLTRANSFERASE 1, MITOCHONDRIAL"/>
    <property type="match status" value="1"/>
</dbReference>
<dbReference type="Gene3D" id="3.30.460.10">
    <property type="entry name" value="Beta Polymerase, domain 2"/>
    <property type="match status" value="1"/>
</dbReference>
<dbReference type="GO" id="GO:0000049">
    <property type="term" value="F:tRNA binding"/>
    <property type="evidence" value="ECO:0007669"/>
    <property type="project" value="TreeGrafter"/>
</dbReference>
<evidence type="ECO:0000256" key="5">
    <source>
        <dbReference type="ARBA" id="ARBA00022723"/>
    </source>
</evidence>
<dbReference type="SUPFAM" id="SSF81301">
    <property type="entry name" value="Nucleotidyltransferase"/>
    <property type="match status" value="1"/>
</dbReference>
<dbReference type="PANTHER" id="PTHR46173">
    <property type="entry name" value="CCA TRNA NUCLEOTIDYLTRANSFERASE 1, MITOCHONDRIAL"/>
    <property type="match status" value="1"/>
</dbReference>
<evidence type="ECO:0000259" key="10">
    <source>
        <dbReference type="Pfam" id="PF01743"/>
    </source>
</evidence>
<evidence type="ECO:0000256" key="6">
    <source>
        <dbReference type="ARBA" id="ARBA00022741"/>
    </source>
</evidence>
<keyword evidence="2 9" id="KW-0808">Transferase</keyword>
<dbReference type="Proteomes" id="UP000823964">
    <property type="component" value="Unassembled WGS sequence"/>
</dbReference>
<reference evidence="13" key="1">
    <citation type="journal article" date="2021" name="PeerJ">
        <title>Extensive microbial diversity within the chicken gut microbiome revealed by metagenomics and culture.</title>
        <authorList>
            <person name="Gilroy R."/>
            <person name="Ravi A."/>
            <person name="Getino M."/>
            <person name="Pursley I."/>
            <person name="Horton D.L."/>
            <person name="Alikhan N.F."/>
            <person name="Baker D."/>
            <person name="Gharbi K."/>
            <person name="Hall N."/>
            <person name="Watson M."/>
            <person name="Adriaenssens E.M."/>
            <person name="Foster-Nyarko E."/>
            <person name="Jarju S."/>
            <person name="Secka A."/>
            <person name="Antonio M."/>
            <person name="Oren A."/>
            <person name="Chaudhuri R.R."/>
            <person name="La Ragione R."/>
            <person name="Hildebrand F."/>
            <person name="Pallen M.J."/>
        </authorList>
    </citation>
    <scope>NUCLEOTIDE SEQUENCE</scope>
    <source>
        <strain evidence="13">14975</strain>
    </source>
</reference>
<evidence type="ECO:0000313" key="13">
    <source>
        <dbReference type="EMBL" id="HIX19404.1"/>
    </source>
</evidence>
<reference evidence="13" key="2">
    <citation type="submission" date="2021-04" db="EMBL/GenBank/DDBJ databases">
        <authorList>
            <person name="Gilroy R."/>
        </authorList>
    </citation>
    <scope>NUCLEOTIDE SEQUENCE</scope>
    <source>
        <strain evidence="13">14975</strain>
    </source>
</reference>
<dbReference type="InterPro" id="IPR050264">
    <property type="entry name" value="Bact_CCA-adding_enz_type3_sf"/>
</dbReference>
<evidence type="ECO:0000256" key="3">
    <source>
        <dbReference type="ARBA" id="ARBA00022694"/>
    </source>
</evidence>
<keyword evidence="4" id="KW-0548">Nucleotidyltransferase</keyword>
<dbReference type="GO" id="GO:0000166">
    <property type="term" value="F:nucleotide binding"/>
    <property type="evidence" value="ECO:0007669"/>
    <property type="project" value="UniProtKB-KW"/>
</dbReference>
<evidence type="ECO:0000256" key="9">
    <source>
        <dbReference type="RuleBase" id="RU003953"/>
    </source>
</evidence>
<keyword evidence="5" id="KW-0479">Metal-binding</keyword>
<sequence length="459" mass="50725">MTGTPTITLPEHAKRIVERLEAHGFEAFVVGGCVRDSLLGDEPKDWDVCTNATPPQVLRVFRRQPVIKTGLKHGTVTVIEQRLPVEVTTYRIDGDYSDNRHPETVQFVGNIIDDLARRDFTINAMAYNPARGLIDAYDGLSDLRRGLIRCVREPDERFEEDGLRILRALRFAGRYDFDIEAETAYAIRRNRHLLENISAERIFSELKGILCGKGAAAMLRGFPEVFAVIMPEIAPCIGFEQHNPYHLFDVWTHTAFAVQAIAPEPVLRFTMLLHDIGKPACFTLDEQGIGHFHGHPKKSAEAAAAILSRLKSDNATRRRVLALVEHHDDNLPETRAGMSRLIGRLSIDGVRALFAVKKADNAAQSPYAQDKSRGPLLEAQCLFEEVLEAHCAFTIGDLALNGRDLISLGLPPGPAIGRILATLLREVQDGAVANEAEPLAARARRLIADEAAARDSATS</sequence>
<dbReference type="Pfam" id="PF13735">
    <property type="entry name" value="tRNA_NucTran2_2"/>
    <property type="match status" value="1"/>
</dbReference>
<feature type="domain" description="Poly A polymerase head" evidence="10">
    <location>
        <begin position="27"/>
        <end position="149"/>
    </location>
</feature>
<keyword evidence="3" id="KW-0819">tRNA processing</keyword>
<comment type="similarity">
    <text evidence="9">Belongs to the tRNA nucleotidyltransferase/poly(A) polymerase family.</text>
</comment>
<dbReference type="Gene3D" id="1.10.246.80">
    <property type="match status" value="1"/>
</dbReference>
<dbReference type="InterPro" id="IPR002646">
    <property type="entry name" value="PolA_pol_head_dom"/>
</dbReference>
<evidence type="ECO:0000259" key="12">
    <source>
        <dbReference type="Pfam" id="PF13735"/>
    </source>
</evidence>
<keyword evidence="6" id="KW-0547">Nucleotide-binding</keyword>
<dbReference type="GO" id="GO:0016779">
    <property type="term" value="F:nucleotidyltransferase activity"/>
    <property type="evidence" value="ECO:0007669"/>
    <property type="project" value="UniProtKB-KW"/>
</dbReference>
<dbReference type="CDD" id="cd00077">
    <property type="entry name" value="HDc"/>
    <property type="match status" value="1"/>
</dbReference>
<keyword evidence="8 9" id="KW-0694">RNA-binding</keyword>
<evidence type="ECO:0000256" key="7">
    <source>
        <dbReference type="ARBA" id="ARBA00022842"/>
    </source>
</evidence>
<comment type="cofactor">
    <cofactor evidence="1">
        <name>Mg(2+)</name>
        <dbReference type="ChEBI" id="CHEBI:18420"/>
    </cofactor>
</comment>
<evidence type="ECO:0000259" key="11">
    <source>
        <dbReference type="Pfam" id="PF12627"/>
    </source>
</evidence>
<dbReference type="InterPro" id="IPR043519">
    <property type="entry name" value="NT_sf"/>
</dbReference>
<organism evidence="13 14">
    <name type="scientific">Candidatus Akkermansia intestinigallinarum</name>
    <dbReference type="NCBI Taxonomy" id="2838431"/>
    <lineage>
        <taxon>Bacteria</taxon>
        <taxon>Pseudomonadati</taxon>
        <taxon>Verrucomicrobiota</taxon>
        <taxon>Verrucomicrobiia</taxon>
        <taxon>Verrucomicrobiales</taxon>
        <taxon>Akkermansiaceae</taxon>
        <taxon>Akkermansia</taxon>
    </lineage>
</organism>
<dbReference type="InterPro" id="IPR032828">
    <property type="entry name" value="PolyA_RNA-bd"/>
</dbReference>
<dbReference type="EMBL" id="DXFQ01000036">
    <property type="protein sequence ID" value="HIX19404.1"/>
    <property type="molecule type" value="Genomic_DNA"/>
</dbReference>
<dbReference type="AlphaFoldDB" id="A0A9D1VAI4"/>
<evidence type="ECO:0000256" key="4">
    <source>
        <dbReference type="ARBA" id="ARBA00022695"/>
    </source>
</evidence>
<dbReference type="Pfam" id="PF12627">
    <property type="entry name" value="PolyA_pol_RNAbd"/>
    <property type="match status" value="1"/>
</dbReference>
<name>A0A9D1VAI4_9BACT</name>
<feature type="domain" description="tRNA nucleotidyltransferase/poly(A) polymerase RNA and SrmB- binding" evidence="11">
    <location>
        <begin position="176"/>
        <end position="233"/>
    </location>
</feature>
<accession>A0A9D1VAI4</accession>
<proteinExistence type="inferred from homology"/>
<dbReference type="GO" id="GO:0008033">
    <property type="term" value="P:tRNA processing"/>
    <property type="evidence" value="ECO:0007669"/>
    <property type="project" value="UniProtKB-KW"/>
</dbReference>
<feature type="domain" description="CCA-adding enzyme C-terminal" evidence="12">
    <location>
        <begin position="302"/>
        <end position="440"/>
    </location>
</feature>
<evidence type="ECO:0000256" key="1">
    <source>
        <dbReference type="ARBA" id="ARBA00001946"/>
    </source>
</evidence>
<dbReference type="CDD" id="cd05398">
    <property type="entry name" value="NT_ClassII-CCAase"/>
    <property type="match status" value="1"/>
</dbReference>
<dbReference type="InterPro" id="IPR032810">
    <property type="entry name" value="CCA-adding_enz_C"/>
</dbReference>
<evidence type="ECO:0000256" key="8">
    <source>
        <dbReference type="ARBA" id="ARBA00022884"/>
    </source>
</evidence>
<dbReference type="GO" id="GO:0046872">
    <property type="term" value="F:metal ion binding"/>
    <property type="evidence" value="ECO:0007669"/>
    <property type="project" value="UniProtKB-KW"/>
</dbReference>
<dbReference type="Gene3D" id="1.10.3090.10">
    <property type="entry name" value="cca-adding enzyme, domain 2"/>
    <property type="match status" value="1"/>
</dbReference>
<gene>
    <name evidence="13" type="ORF">H9862_02230</name>
</gene>
<evidence type="ECO:0000256" key="2">
    <source>
        <dbReference type="ARBA" id="ARBA00022679"/>
    </source>
</evidence>
<comment type="caution">
    <text evidence="13">The sequence shown here is derived from an EMBL/GenBank/DDBJ whole genome shotgun (WGS) entry which is preliminary data.</text>
</comment>
<evidence type="ECO:0000313" key="14">
    <source>
        <dbReference type="Proteomes" id="UP000823964"/>
    </source>
</evidence>
<dbReference type="Pfam" id="PF01743">
    <property type="entry name" value="PolyA_pol"/>
    <property type="match status" value="1"/>
</dbReference>
<dbReference type="InterPro" id="IPR003607">
    <property type="entry name" value="HD/PDEase_dom"/>
</dbReference>
<protein>
    <submittedName>
        <fullName evidence="13">CCA tRNA nucleotidyltransferase</fullName>
    </submittedName>
</protein>